<reference evidence="5" key="1">
    <citation type="journal article" date="2011" name="Genome Biol.">
        <title>Comparative genomics of the social amoebae Dictyostelium discoideum and Dictyostelium purpureum.</title>
        <authorList>
            <consortium name="US DOE Joint Genome Institute (JGI-PGF)"/>
            <person name="Sucgang R."/>
            <person name="Kuo A."/>
            <person name="Tian X."/>
            <person name="Salerno W."/>
            <person name="Parikh A."/>
            <person name="Feasley C.L."/>
            <person name="Dalin E."/>
            <person name="Tu H."/>
            <person name="Huang E."/>
            <person name="Barry K."/>
            <person name="Lindquist E."/>
            <person name="Shapiro H."/>
            <person name="Bruce D."/>
            <person name="Schmutz J."/>
            <person name="Salamov A."/>
            <person name="Fey P."/>
            <person name="Gaudet P."/>
            <person name="Anjard C."/>
            <person name="Babu M.M."/>
            <person name="Basu S."/>
            <person name="Bushmanova Y."/>
            <person name="van der Wel H."/>
            <person name="Katoh-Kurasawa M."/>
            <person name="Dinh C."/>
            <person name="Coutinho P.M."/>
            <person name="Saito T."/>
            <person name="Elias M."/>
            <person name="Schaap P."/>
            <person name="Kay R.R."/>
            <person name="Henrissat B."/>
            <person name="Eichinger L."/>
            <person name="Rivero F."/>
            <person name="Putnam N.H."/>
            <person name="West C.M."/>
            <person name="Loomis W.F."/>
            <person name="Chisholm R.L."/>
            <person name="Shaulsky G."/>
            <person name="Strassmann J.E."/>
            <person name="Queller D.C."/>
            <person name="Kuspa A."/>
            <person name="Grigoriev I.V."/>
        </authorList>
    </citation>
    <scope>NUCLEOTIDE SEQUENCE [LARGE SCALE GENOMIC DNA]</scope>
    <source>
        <strain evidence="5">QSDP1</strain>
    </source>
</reference>
<dbReference type="EMBL" id="GL871003">
    <property type="protein sequence ID" value="EGC37288.1"/>
    <property type="molecule type" value="Genomic_DNA"/>
</dbReference>
<dbReference type="InterPro" id="IPR027417">
    <property type="entry name" value="P-loop_NTPase"/>
</dbReference>
<dbReference type="eggNOG" id="ENOG502QT3S">
    <property type="taxonomic scope" value="Eukaryota"/>
</dbReference>
<dbReference type="SUPFAM" id="SSF52540">
    <property type="entry name" value="P-loop containing nucleoside triphosphate hydrolases"/>
    <property type="match status" value="1"/>
</dbReference>
<protein>
    <submittedName>
        <fullName evidence="4">LIP1/RABL3-like protein, Ras superfamily GTPase</fullName>
    </submittedName>
</protein>
<keyword evidence="2" id="KW-0342">GTP-binding</keyword>
<keyword evidence="5" id="KW-1185">Reference proteome</keyword>
<dbReference type="Proteomes" id="UP000001064">
    <property type="component" value="Unassembled WGS sequence"/>
</dbReference>
<evidence type="ECO:0000256" key="2">
    <source>
        <dbReference type="ARBA" id="ARBA00023134"/>
    </source>
</evidence>
<dbReference type="PROSITE" id="PS51419">
    <property type="entry name" value="RAB"/>
    <property type="match status" value="1"/>
</dbReference>
<evidence type="ECO:0000313" key="4">
    <source>
        <dbReference type="EMBL" id="EGC37288.1"/>
    </source>
</evidence>
<proteinExistence type="predicted"/>
<gene>
    <name evidence="4" type="ORF">DICPUDRAFT_150131</name>
</gene>
<dbReference type="Gene3D" id="3.40.50.300">
    <property type="entry name" value="P-loop containing nucleotide triphosphate hydrolases"/>
    <property type="match status" value="1"/>
</dbReference>
<evidence type="ECO:0000256" key="3">
    <source>
        <dbReference type="SAM" id="MobiDB-lite"/>
    </source>
</evidence>
<evidence type="ECO:0000313" key="5">
    <source>
        <dbReference type="Proteomes" id="UP000001064"/>
    </source>
</evidence>
<dbReference type="GO" id="GO:0006886">
    <property type="term" value="P:intracellular protein transport"/>
    <property type="evidence" value="ECO:0000318"/>
    <property type="project" value="GO_Central"/>
</dbReference>
<dbReference type="VEuPathDB" id="AmoebaDB:DICPUDRAFT_150131"/>
<dbReference type="Pfam" id="PF00071">
    <property type="entry name" value="Ras"/>
    <property type="match status" value="1"/>
</dbReference>
<dbReference type="GO" id="GO:0003924">
    <property type="term" value="F:GTPase activity"/>
    <property type="evidence" value="ECO:0000318"/>
    <property type="project" value="GO_Central"/>
</dbReference>
<feature type="region of interest" description="Disordered" evidence="3">
    <location>
        <begin position="14"/>
        <end position="39"/>
    </location>
</feature>
<evidence type="ECO:0000256" key="1">
    <source>
        <dbReference type="ARBA" id="ARBA00022741"/>
    </source>
</evidence>
<dbReference type="PANTHER" id="PTHR24073">
    <property type="entry name" value="DRAB5-RELATED"/>
    <property type="match status" value="1"/>
</dbReference>
<feature type="compositionally biased region" description="Low complexity" evidence="3">
    <location>
        <begin position="16"/>
        <end position="25"/>
    </location>
</feature>
<organism evidence="4 5">
    <name type="scientific">Dictyostelium purpureum</name>
    <name type="common">Slime mold</name>
    <dbReference type="NCBI Taxonomy" id="5786"/>
    <lineage>
        <taxon>Eukaryota</taxon>
        <taxon>Amoebozoa</taxon>
        <taxon>Evosea</taxon>
        <taxon>Eumycetozoa</taxon>
        <taxon>Dictyostelia</taxon>
        <taxon>Dictyosteliales</taxon>
        <taxon>Dictyosteliaceae</taxon>
        <taxon>Dictyostelium</taxon>
    </lineage>
</organism>
<dbReference type="KEGG" id="dpp:DICPUDRAFT_150131"/>
<dbReference type="RefSeq" id="XP_003286176.1">
    <property type="nucleotide sequence ID" value="XM_003286128.1"/>
</dbReference>
<dbReference type="GO" id="GO:0012505">
    <property type="term" value="C:endomembrane system"/>
    <property type="evidence" value="ECO:0000318"/>
    <property type="project" value="GO_Central"/>
</dbReference>
<dbReference type="AlphaFoldDB" id="F0ZFI8"/>
<sequence length="560" mass="63303">MSYYLSNLRERIFGTNNNDNNNNKNNNKDYKENDTYSTTASTSNNDLITTSFKTDLYQSVLVDKVRVLVIGDTAVGKSSLVHLICNDEILTRSPSWTVGCNTDVKMHEYHSKDYYIEFIDIGGSSKYKITRPILYHQINGIIVVYDLTNKISLTNVKKWLFDILNKISNSSSNWKLKETEHSQILELENQTEQNNNYNNNNNNEILFNNNNNNNVINNNTNTNKNKNTDPNIRRLNFINSHNNNGLQSTNTSSVNLNNNIRPSVFLSQNSLFLPTNTVISPPTQSPINKIKIKSKKSNSHLNIPVLILGNKSDLSFDKKFIESDSLGKLSLLVSAKVKNQFSSSQSPHVASRLEIFYNKMISNIISNKRGINANNMTFNNQIYGSLNNTNNNNNIKNDINKNNTKSETVIDNIETTDRDDSDTKININDYTLNYDTRPTLYSIDTNNNINSANNSIINTSLPSTTTTTTPTITSTPSLSTTMYPIEHNESNSNSNSGYSSFTNTNSPPLFNTSSPYHYNFLSPTVSSPINLNKQFQQQMNNTIPRTPLRARSTSFENKNK</sequence>
<dbReference type="GeneID" id="10500137"/>
<dbReference type="GO" id="GO:0005525">
    <property type="term" value="F:GTP binding"/>
    <property type="evidence" value="ECO:0007669"/>
    <property type="project" value="UniProtKB-KW"/>
</dbReference>
<dbReference type="STRING" id="5786.F0ZFI8"/>
<name>F0ZFI8_DICPU</name>
<dbReference type="FunCoup" id="F0ZFI8">
    <property type="interactions" value="268"/>
</dbReference>
<dbReference type="InterPro" id="IPR001806">
    <property type="entry name" value="Small_GTPase"/>
</dbReference>
<accession>F0ZFI8</accession>
<dbReference type="FunFam" id="3.40.50.300:FF:004949">
    <property type="entry name" value="LIP1/RABL3-like protein, Ras superfamily GTPase"/>
    <property type="match status" value="1"/>
</dbReference>
<dbReference type="OrthoDB" id="8954335at2759"/>
<keyword evidence="1" id="KW-0547">Nucleotide-binding</keyword>
<dbReference type="InParanoid" id="F0ZFI8"/>